<name>A0ABQ8CW53_BRANA</name>
<gene>
    <name evidence="1" type="ORF">HID58_021277</name>
</gene>
<organism evidence="1 2">
    <name type="scientific">Brassica napus</name>
    <name type="common">Rape</name>
    <dbReference type="NCBI Taxonomy" id="3708"/>
    <lineage>
        <taxon>Eukaryota</taxon>
        <taxon>Viridiplantae</taxon>
        <taxon>Streptophyta</taxon>
        <taxon>Embryophyta</taxon>
        <taxon>Tracheophyta</taxon>
        <taxon>Spermatophyta</taxon>
        <taxon>Magnoliopsida</taxon>
        <taxon>eudicotyledons</taxon>
        <taxon>Gunneridae</taxon>
        <taxon>Pentapetalae</taxon>
        <taxon>rosids</taxon>
        <taxon>malvids</taxon>
        <taxon>Brassicales</taxon>
        <taxon>Brassicaceae</taxon>
        <taxon>Brassiceae</taxon>
        <taxon>Brassica</taxon>
    </lineage>
</organism>
<protein>
    <submittedName>
        <fullName evidence="1">Uncharacterized protein</fullName>
    </submittedName>
</protein>
<evidence type="ECO:0000313" key="1">
    <source>
        <dbReference type="EMBL" id="KAH0921259.1"/>
    </source>
</evidence>
<dbReference type="Proteomes" id="UP000824890">
    <property type="component" value="Unassembled WGS sequence"/>
</dbReference>
<keyword evidence="2" id="KW-1185">Reference proteome</keyword>
<dbReference type="EMBL" id="JAGKQM010000006">
    <property type="protein sequence ID" value="KAH0921259.1"/>
    <property type="molecule type" value="Genomic_DNA"/>
</dbReference>
<sequence length="90" mass="10307">MSAKWPFISKPRRLILWAWPFKNYEVTVYIVSPPNLKLVSMGFTGEFTGLVSTYLFSMKGDDYLKSELDVELQFQAISTHSSSVSTVMFD</sequence>
<accession>A0ABQ8CW53</accession>
<reference evidence="1 2" key="1">
    <citation type="submission" date="2021-05" db="EMBL/GenBank/DDBJ databases">
        <title>Genome Assembly of Synthetic Allotetraploid Brassica napus Reveals Homoeologous Exchanges between Subgenomes.</title>
        <authorList>
            <person name="Davis J.T."/>
        </authorList>
    </citation>
    <scope>NUCLEOTIDE SEQUENCE [LARGE SCALE GENOMIC DNA]</scope>
    <source>
        <strain evidence="2">cv. Da-Ae</strain>
        <tissue evidence="1">Seedling</tissue>
    </source>
</reference>
<proteinExistence type="predicted"/>
<evidence type="ECO:0000313" key="2">
    <source>
        <dbReference type="Proteomes" id="UP000824890"/>
    </source>
</evidence>
<comment type="caution">
    <text evidence="1">The sequence shown here is derived from an EMBL/GenBank/DDBJ whole genome shotgun (WGS) entry which is preliminary data.</text>
</comment>